<feature type="compositionally biased region" description="Low complexity" evidence="1">
    <location>
        <begin position="300"/>
        <end position="311"/>
    </location>
</feature>
<dbReference type="AlphaFoldDB" id="A0A8T0DDM4"/>
<organism evidence="3 4">
    <name type="scientific">Paragonimus westermani</name>
    <dbReference type="NCBI Taxonomy" id="34504"/>
    <lineage>
        <taxon>Eukaryota</taxon>
        <taxon>Metazoa</taxon>
        <taxon>Spiralia</taxon>
        <taxon>Lophotrochozoa</taxon>
        <taxon>Platyhelminthes</taxon>
        <taxon>Trematoda</taxon>
        <taxon>Digenea</taxon>
        <taxon>Plagiorchiida</taxon>
        <taxon>Troglotremata</taxon>
        <taxon>Troglotrematidae</taxon>
        <taxon>Paragonimus</taxon>
    </lineage>
</organism>
<dbReference type="GO" id="GO:0048870">
    <property type="term" value="P:cell motility"/>
    <property type="evidence" value="ECO:0007669"/>
    <property type="project" value="TreeGrafter"/>
</dbReference>
<dbReference type="OrthoDB" id="28413at2759"/>
<comment type="caution">
    <text evidence="3">The sequence shown here is derived from an EMBL/GenBank/DDBJ whole genome shotgun (WGS) entry which is preliminary data.</text>
</comment>
<dbReference type="PANTHER" id="PTHR12771:SF56">
    <property type="entry name" value="CED-12"/>
    <property type="match status" value="1"/>
</dbReference>
<dbReference type="Gene3D" id="6.10.10.90">
    <property type="match status" value="1"/>
</dbReference>
<sequence>MLDNLKFVVPTNDIIAATLAHCFPRSKEDANNFCFLLVDDDGRAIDYVLDYNRELLHANIVNLVHIPSIAAQQAVDTIEHELNSLNWGQSQCDALNAVLLELAKLLPCRQFATEFIRKGGHEVLFHLVESFDCSDQLPTTADMDRQLDSSPEFDVWSNLVTCLVELAEYSINSSELGADLEEAEAGDDRSSDYSRRISIDSQSSCGDSKDATLIRSASDANMNELFSWHLASKKFLAVLVCRCRAETRLETLRNTLKLLLSVLVNCPPGAESVISQTGPEFILSQLKKVHTIPTTDRSFLPTNPGTTPNLTRRWGSRGESPGMLSISPHPSTPPPWPRGDKPCDCRSVPGCINNPLICELVNTLCDIVYVILYRSRQSGTLADSLPAYLSNRHLNELVTCCAPFSSNDTPVYTPHKLTGPNELTAKNALVKRASDSGLNVNGSTSYTDLPSVRRHGSTASGQSIFFFPDPADPSFRNWTFAKQFRPQATCSSRACQAEQNALNSLYRLHHVLLVWLADLMNTPVNRESVVWSDKMKTFCTLALDDDSVSSTIASEDKGTIYTLLGFKHPEDPFLDFESPPGLLGLSCLCTLLQECDSLKRDILNYGRANLRKVAPLLPPIPFPRKTDVKLHASRMSVPDRTESVQSPVLCRRRCSTVDDHFPGLMVDEITNHASDVNRPLFPLVQAANALINMLCELLGVHDNLYPLYSRCLQHSRPPLFPILFRPRRHLMPFEELFICTFSVFFYSWAHMRATPDDLTVVLSVLREQLKQNVSKNPNSLDAFEQHLTRCTPETVRGVWKELEEQNRSRMLSSHPALRELKMDLIKQHELNVREQRINALTNRAPLDYTPAKGTRQQQGRENQKFEVTLSPDRKSLIVHDTKQESSELWPIGCIDRVVTGVEEKVKKNPALTLVVYMRFRDMPDTSQVHLVARSHLDYKYWLDGFHILLRRGPKSDQFDSDIQQLVDLDMKIRLSGLDLQQLPRKPRPIPPDPPEFDFDENCL</sequence>
<reference evidence="3 4" key="1">
    <citation type="submission" date="2019-07" db="EMBL/GenBank/DDBJ databases">
        <title>Annotation for the trematode Paragonimus westermani.</title>
        <authorList>
            <person name="Choi Y.-J."/>
        </authorList>
    </citation>
    <scope>NUCLEOTIDE SEQUENCE [LARGE SCALE GENOMIC DNA]</scope>
    <source>
        <strain evidence="3">180907_Pwestermani</strain>
    </source>
</reference>
<dbReference type="GO" id="GO:0007015">
    <property type="term" value="P:actin filament organization"/>
    <property type="evidence" value="ECO:0007669"/>
    <property type="project" value="TreeGrafter"/>
</dbReference>
<dbReference type="InterPro" id="IPR050868">
    <property type="entry name" value="ELMO_domain-containing"/>
</dbReference>
<dbReference type="GO" id="GO:0005886">
    <property type="term" value="C:plasma membrane"/>
    <property type="evidence" value="ECO:0007669"/>
    <property type="project" value="TreeGrafter"/>
</dbReference>
<evidence type="ECO:0000259" key="2">
    <source>
        <dbReference type="PROSITE" id="PS51335"/>
    </source>
</evidence>
<proteinExistence type="predicted"/>
<evidence type="ECO:0000256" key="1">
    <source>
        <dbReference type="SAM" id="MobiDB-lite"/>
    </source>
</evidence>
<gene>
    <name evidence="3" type="ORF">P879_01870</name>
</gene>
<accession>A0A8T0DDM4</accession>
<feature type="compositionally biased region" description="Acidic residues" evidence="1">
    <location>
        <begin position="994"/>
        <end position="1003"/>
    </location>
</feature>
<dbReference type="PROSITE" id="PS51335">
    <property type="entry name" value="ELMO"/>
    <property type="match status" value="1"/>
</dbReference>
<dbReference type="InterPro" id="IPR006816">
    <property type="entry name" value="ELMO_dom"/>
</dbReference>
<feature type="region of interest" description="Disordered" evidence="1">
    <location>
        <begin position="982"/>
        <end position="1003"/>
    </location>
</feature>
<dbReference type="Proteomes" id="UP000699462">
    <property type="component" value="Unassembled WGS sequence"/>
</dbReference>
<feature type="region of interest" description="Disordered" evidence="1">
    <location>
        <begin position="295"/>
        <end position="338"/>
    </location>
</feature>
<name>A0A8T0DDM4_9TREM</name>
<evidence type="ECO:0000313" key="4">
    <source>
        <dbReference type="Proteomes" id="UP000699462"/>
    </source>
</evidence>
<evidence type="ECO:0000313" key="3">
    <source>
        <dbReference type="EMBL" id="KAF8565034.1"/>
    </source>
</evidence>
<dbReference type="EMBL" id="JTDF01007422">
    <property type="protein sequence ID" value="KAF8565034.1"/>
    <property type="molecule type" value="Genomic_DNA"/>
</dbReference>
<keyword evidence="4" id="KW-1185">Reference proteome</keyword>
<dbReference type="PANTHER" id="PTHR12771">
    <property type="entry name" value="ENGULFMENT AND CELL MOTILITY"/>
    <property type="match status" value="1"/>
</dbReference>
<protein>
    <recommendedName>
        <fullName evidence="2">ELMO domain-containing protein</fullName>
    </recommendedName>
</protein>
<feature type="domain" description="ELMO" evidence="2">
    <location>
        <begin position="533"/>
        <end position="773"/>
    </location>
</feature>
<dbReference type="Pfam" id="PF04727">
    <property type="entry name" value="ELMO_CED12"/>
    <property type="match status" value="1"/>
</dbReference>